<dbReference type="PANTHER" id="PTHR32060:SF30">
    <property type="entry name" value="CARBOXY-TERMINAL PROCESSING PROTEASE CTPA"/>
    <property type="match status" value="1"/>
</dbReference>
<evidence type="ECO:0000256" key="5">
    <source>
        <dbReference type="RuleBase" id="RU004404"/>
    </source>
</evidence>
<keyword evidence="6" id="KW-0732">Signal</keyword>
<dbReference type="PROSITE" id="PS50106">
    <property type="entry name" value="PDZ"/>
    <property type="match status" value="1"/>
</dbReference>
<dbReference type="GO" id="GO:0030288">
    <property type="term" value="C:outer membrane-bounded periplasmic space"/>
    <property type="evidence" value="ECO:0007669"/>
    <property type="project" value="TreeGrafter"/>
</dbReference>
<evidence type="ECO:0000256" key="4">
    <source>
        <dbReference type="ARBA" id="ARBA00022825"/>
    </source>
</evidence>
<evidence type="ECO:0000259" key="7">
    <source>
        <dbReference type="PROSITE" id="PS50106"/>
    </source>
</evidence>
<organism evidence="8 9">
    <name type="scientific">Parabacteroides chinchillae</name>
    <dbReference type="NCBI Taxonomy" id="871327"/>
    <lineage>
        <taxon>Bacteria</taxon>
        <taxon>Pseudomonadati</taxon>
        <taxon>Bacteroidota</taxon>
        <taxon>Bacteroidia</taxon>
        <taxon>Bacteroidales</taxon>
        <taxon>Tannerellaceae</taxon>
        <taxon>Parabacteroides</taxon>
    </lineage>
</organism>
<name>A0A8G2F505_9BACT</name>
<dbReference type="InterPro" id="IPR036034">
    <property type="entry name" value="PDZ_sf"/>
</dbReference>
<evidence type="ECO:0000256" key="3">
    <source>
        <dbReference type="ARBA" id="ARBA00022801"/>
    </source>
</evidence>
<dbReference type="Gene3D" id="2.30.42.10">
    <property type="match status" value="1"/>
</dbReference>
<dbReference type="GO" id="GO:0007165">
    <property type="term" value="P:signal transduction"/>
    <property type="evidence" value="ECO:0007669"/>
    <property type="project" value="TreeGrafter"/>
</dbReference>
<keyword evidence="4 5" id="KW-0720">Serine protease</keyword>
<reference evidence="8 9" key="1">
    <citation type="submission" date="2016-10" db="EMBL/GenBank/DDBJ databases">
        <authorList>
            <person name="Varghese N."/>
            <person name="Submissions S."/>
        </authorList>
    </citation>
    <scope>NUCLEOTIDE SEQUENCE [LARGE SCALE GENOMIC DNA]</scope>
    <source>
        <strain evidence="8 9">DSM 29073</strain>
    </source>
</reference>
<dbReference type="FunFam" id="2.30.42.10:FF:000063">
    <property type="entry name" value="Peptidase, S41 family"/>
    <property type="match status" value="1"/>
</dbReference>
<dbReference type="Proteomes" id="UP000236725">
    <property type="component" value="Unassembled WGS sequence"/>
</dbReference>
<dbReference type="InterPro" id="IPR029045">
    <property type="entry name" value="ClpP/crotonase-like_dom_sf"/>
</dbReference>
<dbReference type="EMBL" id="FNVS01000008">
    <property type="protein sequence ID" value="SEF85517.1"/>
    <property type="molecule type" value="Genomic_DNA"/>
</dbReference>
<protein>
    <submittedName>
        <fullName evidence="8">Carboxyl-terminal processing protease</fullName>
    </submittedName>
</protein>
<dbReference type="PANTHER" id="PTHR32060">
    <property type="entry name" value="TAIL-SPECIFIC PROTEASE"/>
    <property type="match status" value="1"/>
</dbReference>
<dbReference type="Pfam" id="PF03572">
    <property type="entry name" value="Peptidase_S41"/>
    <property type="match status" value="1"/>
</dbReference>
<dbReference type="InterPro" id="IPR004447">
    <property type="entry name" value="Peptidase_S41A"/>
</dbReference>
<sequence length="536" mass="60570">MNQEINKRMKQLIVLLLAVVTFTSVKAQPVNQDARKLSMALYAISNLYVDPVNDSKLVEDAIKGILDKLDPHSNYMDPEETKEMNEPLQGNFDGIGIQFNMLTDTLYVIQVIPGGPSEKVGLMAGDRIIMVDDTLIAGVNMKTTDIMKRLRGPKGTEVNVKVQRNNKPELIEFKITRGKIPVYSLDAAYMADKNTGYIKLNRFAASSANEFREALEKLKKQGMKNMILDLQGNGGGYLNIAIDLADEFLGKDKLIVYTEGSKQSREEAKSTNRGGFEDGRLVVLVDEASASASEILSGAVQDWDRGVIVGRRTFGKGLVQKPIPLPDGSMIRLTVARYYTPTGRCIQKPYENGKIEEYQHDLIDRYNRGELMSADSIHFPDSMKYNTLVNKRTVYGGGGIMPDVFIPVDTSRYTDYHRKLVASGLVNRVAMNFLDHNRAKMTKKYHKFPQYKQDFIITDDIMQDLLNMAKEEKIEFNEEQYNRSKPLIMLQIKALIARDLYDMAQYFQIINDDNASYQEALRIINDPAAYSTILTK</sequence>
<feature type="chain" id="PRO_5034077573" evidence="6">
    <location>
        <begin position="28"/>
        <end position="536"/>
    </location>
</feature>
<dbReference type="SMART" id="SM00228">
    <property type="entry name" value="PDZ"/>
    <property type="match status" value="1"/>
</dbReference>
<dbReference type="Pfam" id="PF22694">
    <property type="entry name" value="CtpB_N-like"/>
    <property type="match status" value="1"/>
</dbReference>
<dbReference type="AlphaFoldDB" id="A0A8G2F505"/>
<accession>A0A8G2F505</accession>
<dbReference type="GO" id="GO:0008236">
    <property type="term" value="F:serine-type peptidase activity"/>
    <property type="evidence" value="ECO:0007669"/>
    <property type="project" value="UniProtKB-KW"/>
</dbReference>
<feature type="domain" description="PDZ" evidence="7">
    <location>
        <begin position="81"/>
        <end position="166"/>
    </location>
</feature>
<comment type="similarity">
    <text evidence="1 5">Belongs to the peptidase S41A family.</text>
</comment>
<dbReference type="GO" id="GO:0006508">
    <property type="term" value="P:proteolysis"/>
    <property type="evidence" value="ECO:0007669"/>
    <property type="project" value="UniProtKB-KW"/>
</dbReference>
<evidence type="ECO:0000256" key="6">
    <source>
        <dbReference type="SAM" id="SignalP"/>
    </source>
</evidence>
<dbReference type="CDD" id="cd07560">
    <property type="entry name" value="Peptidase_S41_CPP"/>
    <property type="match status" value="1"/>
</dbReference>
<dbReference type="CDD" id="cd06782">
    <property type="entry name" value="cpPDZ_CPP-like"/>
    <property type="match status" value="1"/>
</dbReference>
<keyword evidence="2 5" id="KW-0645">Protease</keyword>
<dbReference type="NCBIfam" id="TIGR00225">
    <property type="entry name" value="prc"/>
    <property type="match status" value="1"/>
</dbReference>
<gene>
    <name evidence="8" type="ORF">SAMN05444001_10876</name>
</gene>
<proteinExistence type="inferred from homology"/>
<evidence type="ECO:0000256" key="1">
    <source>
        <dbReference type="ARBA" id="ARBA00009179"/>
    </source>
</evidence>
<dbReference type="InterPro" id="IPR005151">
    <property type="entry name" value="Tail-specific_protease"/>
</dbReference>
<keyword evidence="9" id="KW-1185">Reference proteome</keyword>
<dbReference type="InterPro" id="IPR055210">
    <property type="entry name" value="CtpA/B_N"/>
</dbReference>
<dbReference type="Pfam" id="PF13180">
    <property type="entry name" value="PDZ_2"/>
    <property type="match status" value="1"/>
</dbReference>
<dbReference type="Gene3D" id="3.90.226.10">
    <property type="entry name" value="2-enoyl-CoA Hydratase, Chain A, domain 1"/>
    <property type="match status" value="1"/>
</dbReference>
<evidence type="ECO:0000256" key="2">
    <source>
        <dbReference type="ARBA" id="ARBA00022670"/>
    </source>
</evidence>
<evidence type="ECO:0000313" key="9">
    <source>
        <dbReference type="Proteomes" id="UP000236725"/>
    </source>
</evidence>
<dbReference type="SMART" id="SM00245">
    <property type="entry name" value="TSPc"/>
    <property type="match status" value="1"/>
</dbReference>
<feature type="signal peptide" evidence="6">
    <location>
        <begin position="1"/>
        <end position="27"/>
    </location>
</feature>
<keyword evidence="3 5" id="KW-0378">Hydrolase</keyword>
<dbReference type="GO" id="GO:0004175">
    <property type="term" value="F:endopeptidase activity"/>
    <property type="evidence" value="ECO:0007669"/>
    <property type="project" value="TreeGrafter"/>
</dbReference>
<dbReference type="InterPro" id="IPR001478">
    <property type="entry name" value="PDZ"/>
</dbReference>
<dbReference type="SUPFAM" id="SSF52096">
    <property type="entry name" value="ClpP/crotonase"/>
    <property type="match status" value="1"/>
</dbReference>
<evidence type="ECO:0000313" key="8">
    <source>
        <dbReference type="EMBL" id="SEF85517.1"/>
    </source>
</evidence>
<dbReference type="Gene3D" id="3.30.750.44">
    <property type="match status" value="1"/>
</dbReference>
<dbReference type="SUPFAM" id="SSF50156">
    <property type="entry name" value="PDZ domain-like"/>
    <property type="match status" value="1"/>
</dbReference>
<dbReference type="FunFam" id="3.30.750.44:FF:000001">
    <property type="entry name" value="S41 family peptidase"/>
    <property type="match status" value="1"/>
</dbReference>
<comment type="caution">
    <text evidence="8">The sequence shown here is derived from an EMBL/GenBank/DDBJ whole genome shotgun (WGS) entry which is preliminary data.</text>
</comment>